<feature type="active site" evidence="4">
    <location>
        <position position="446"/>
    </location>
</feature>
<feature type="modified residue" description="N6-(pyridoxal phosphate)lysine" evidence="4">
    <location>
        <position position="287"/>
    </location>
</feature>
<dbReference type="InterPro" id="IPR028886">
    <property type="entry name" value="MoCo_sulfurase"/>
</dbReference>
<dbReference type="InterPro" id="IPR015421">
    <property type="entry name" value="PyrdxlP-dep_Trfase_major"/>
</dbReference>
<evidence type="ECO:0000313" key="6">
    <source>
        <dbReference type="EMBL" id="KAJ0975831.1"/>
    </source>
</evidence>
<comment type="cofactor">
    <cofactor evidence="4">
        <name>pyridoxal 5'-phosphate</name>
        <dbReference type="ChEBI" id="CHEBI:597326"/>
    </cofactor>
</comment>
<dbReference type="Gene3D" id="3.90.1150.10">
    <property type="entry name" value="Aspartate Aminotransferase, domain 1"/>
    <property type="match status" value="1"/>
</dbReference>
<dbReference type="GO" id="GO:0016829">
    <property type="term" value="F:lyase activity"/>
    <property type="evidence" value="ECO:0007669"/>
    <property type="project" value="UniProtKB-UniRule"/>
</dbReference>
<dbReference type="PANTHER" id="PTHR14237:SF80">
    <property type="entry name" value="MOLYBDENUM COFACTOR SULFURASE"/>
    <property type="match status" value="1"/>
</dbReference>
<accession>A0A9D5CM28</accession>
<dbReference type="Pfam" id="PF00266">
    <property type="entry name" value="Aminotran_5"/>
    <property type="match status" value="2"/>
</dbReference>
<dbReference type="GO" id="GO:0008265">
    <property type="term" value="F:molybdenum cofactor sulfurtransferase activity"/>
    <property type="evidence" value="ECO:0007669"/>
    <property type="project" value="UniProtKB-UniRule"/>
</dbReference>
<evidence type="ECO:0000259" key="5">
    <source>
        <dbReference type="PROSITE" id="PS51340"/>
    </source>
</evidence>
<evidence type="ECO:0000313" key="7">
    <source>
        <dbReference type="Proteomes" id="UP001085076"/>
    </source>
</evidence>
<comment type="similarity">
    <text evidence="4">Belongs to the class-V pyridoxal-phosphate-dependent aminotransferase family. MOCOS subfamily.</text>
</comment>
<dbReference type="GO" id="GO:0030170">
    <property type="term" value="F:pyridoxal phosphate binding"/>
    <property type="evidence" value="ECO:0007669"/>
    <property type="project" value="UniProtKB-UniRule"/>
</dbReference>
<feature type="domain" description="MOSC" evidence="5">
    <location>
        <begin position="664"/>
        <end position="853"/>
    </location>
</feature>
<protein>
    <recommendedName>
        <fullName evidence="4">Molybdenum cofactor sulfurase</fullName>
        <shortName evidence="4">MCS</shortName>
        <shortName evidence="4">MOS</shortName>
        <shortName evidence="4">MoCo sulfurase</shortName>
        <ecNumber evidence="4">2.8.1.9</ecNumber>
    </recommendedName>
    <alternativeName>
        <fullName evidence="4">Molybdenum cofactor sulfurtransferase</fullName>
    </alternativeName>
</protein>
<dbReference type="InterPro" id="IPR005302">
    <property type="entry name" value="MoCF_Sase_C"/>
</dbReference>
<sequence length="861" mass="96381">MRMSGGVEGFGRGAMENAKEEFMARFGDDYGYSNAPKNIDEIRATEFKRLQGLAYLDHAGAALYSESQIEAVAKDLTSNVLGNPHSQSDCSMATSDMITAARQQVLDYFNASPKDYTCIFTSGATAALKLVGEGFPWNRESCYMYTMENHNSVLGIREYALEKGATALAVDIEEVEHPNVRSRIHDSHYKFLKHSPQRRAEAKSSCSDLNGPTYNLFAFPSECNFSGIKFHLDLVNIIKDDPRKIFGGLLHGQGCWMVLIDAAKGCATEPPDLARYPADFVVFSFYKIFGYPTGLGALVVRTEAAKFLRKTYFSGGTVSASIADIDFIKRRDSIEQLLEDGTVSFLSIASIRHGFRIINTLTPCAIDRHTKCLATYVRNALIDLRHENGQRVCRLYGRDMTKVSPHNVGPTIAFNLKRADGSWFGYREVEKLASLSGIQLRTGCFCNPGSCAKYLGLSYSDLLSNIEAGHVCWDDYDILHGKPTGAVRISFGYMSTFEDAEKFLRFVVSYFVMKPKLLENRYLLKTKEFPLVEIGGSRSPKNVHLKSITIYPIKSCAGFSMSRWPLSSTGLLYDREWLLKGSNGEILSQKKVPEMCHIETFIDLEQRKLYVESPCCNEKLQISLNKNVEYGFNEEMDIYGQRYAVQDYASIVNMWFSKAIGRPCTLVRCSSSNYRHCLRNGGSGGMCRDLKCQLNFVNEAQLLLVSEDSISDLDSRVKRNIQDATAGFHEPALIDAMRFRPNLVISGAEPYAEDNWASVNIGKSHFVSLGGCNRCQMVNLYTQNGVIQRSKEPLATLASYRRAKGKILFGILLRYEISRIETVGGGNHEAETRADAEAEAERWLEVEQEVVFHPLDGKHEA</sequence>
<comment type="function">
    <text evidence="4">Sulfurates the molybdenum cofactor. Sulfation of molybdenum is essential for xanthine dehydrogenase (XDH) and aldehyde oxidase (ADO) enzymes in which molybdenum cofactor is liganded by 1 oxygen and 1 sulfur atom in active form.</text>
</comment>
<keyword evidence="2 4" id="KW-0663">Pyridoxal phosphate</keyword>
<dbReference type="PANTHER" id="PTHR14237">
    <property type="entry name" value="MOLYBDOPTERIN COFACTOR SULFURASE MOSC"/>
    <property type="match status" value="1"/>
</dbReference>
<dbReference type="AlphaFoldDB" id="A0A9D5CM28"/>
<dbReference type="GO" id="GO:0006777">
    <property type="term" value="P:Mo-molybdopterin cofactor biosynthetic process"/>
    <property type="evidence" value="ECO:0007669"/>
    <property type="project" value="UniProtKB-UniRule"/>
</dbReference>
<gene>
    <name evidence="6" type="ORF">J5N97_017796</name>
</gene>
<dbReference type="Gene3D" id="3.40.640.10">
    <property type="entry name" value="Type I PLP-dependent aspartate aminotransferase-like (Major domain)"/>
    <property type="match status" value="1"/>
</dbReference>
<name>A0A9D5CM28_9LILI</name>
<reference evidence="6" key="1">
    <citation type="submission" date="2021-03" db="EMBL/GenBank/DDBJ databases">
        <authorList>
            <person name="Li Z."/>
            <person name="Yang C."/>
        </authorList>
    </citation>
    <scope>NUCLEOTIDE SEQUENCE</scope>
    <source>
        <strain evidence="6">Dzin_1.0</strain>
        <tissue evidence="6">Leaf</tissue>
    </source>
</reference>
<keyword evidence="7" id="KW-1185">Reference proteome</keyword>
<dbReference type="InterPro" id="IPR005303">
    <property type="entry name" value="MOCOS_middle"/>
</dbReference>
<dbReference type="Pfam" id="PF03476">
    <property type="entry name" value="MOSC_N"/>
    <property type="match status" value="1"/>
</dbReference>
<dbReference type="SUPFAM" id="SSF53383">
    <property type="entry name" value="PLP-dependent transferases"/>
    <property type="match status" value="1"/>
</dbReference>
<dbReference type="Proteomes" id="UP001085076">
    <property type="component" value="Miscellaneous, Linkage group lg04"/>
</dbReference>
<dbReference type="InterPro" id="IPR015422">
    <property type="entry name" value="PyrdxlP-dep_Trfase_small"/>
</dbReference>
<evidence type="ECO:0000256" key="4">
    <source>
        <dbReference type="HAMAP-Rule" id="MF_03050"/>
    </source>
</evidence>
<dbReference type="PROSITE" id="PS51340">
    <property type="entry name" value="MOSC"/>
    <property type="match status" value="1"/>
</dbReference>
<reference evidence="6" key="2">
    <citation type="journal article" date="2022" name="Hortic Res">
        <title>The genome of Dioscorea zingiberensis sheds light on the biosynthesis, origin and evolution of the medicinally important diosgenin saponins.</title>
        <authorList>
            <person name="Li Y."/>
            <person name="Tan C."/>
            <person name="Li Z."/>
            <person name="Guo J."/>
            <person name="Li S."/>
            <person name="Chen X."/>
            <person name="Wang C."/>
            <person name="Dai X."/>
            <person name="Yang H."/>
            <person name="Song W."/>
            <person name="Hou L."/>
            <person name="Xu J."/>
            <person name="Tong Z."/>
            <person name="Xu A."/>
            <person name="Yuan X."/>
            <person name="Wang W."/>
            <person name="Yang Q."/>
            <person name="Chen L."/>
            <person name="Sun Z."/>
            <person name="Wang K."/>
            <person name="Pan B."/>
            <person name="Chen J."/>
            <person name="Bao Y."/>
            <person name="Liu F."/>
            <person name="Qi X."/>
            <person name="Gang D.R."/>
            <person name="Wen J."/>
            <person name="Li J."/>
        </authorList>
    </citation>
    <scope>NUCLEOTIDE SEQUENCE</scope>
    <source>
        <strain evidence="6">Dzin_1.0</strain>
    </source>
</reference>
<dbReference type="OrthoDB" id="10264306at2759"/>
<dbReference type="GO" id="GO:0030151">
    <property type="term" value="F:molybdenum ion binding"/>
    <property type="evidence" value="ECO:0007669"/>
    <property type="project" value="UniProtKB-UniRule"/>
</dbReference>
<dbReference type="HAMAP" id="MF_03050">
    <property type="entry name" value="MOCOS"/>
    <property type="match status" value="1"/>
</dbReference>
<proteinExistence type="inferred from homology"/>
<dbReference type="Pfam" id="PF03473">
    <property type="entry name" value="MOSC"/>
    <property type="match status" value="1"/>
</dbReference>
<organism evidence="6 7">
    <name type="scientific">Dioscorea zingiberensis</name>
    <dbReference type="NCBI Taxonomy" id="325984"/>
    <lineage>
        <taxon>Eukaryota</taxon>
        <taxon>Viridiplantae</taxon>
        <taxon>Streptophyta</taxon>
        <taxon>Embryophyta</taxon>
        <taxon>Tracheophyta</taxon>
        <taxon>Spermatophyta</taxon>
        <taxon>Magnoliopsida</taxon>
        <taxon>Liliopsida</taxon>
        <taxon>Dioscoreales</taxon>
        <taxon>Dioscoreaceae</taxon>
        <taxon>Dioscorea</taxon>
    </lineage>
</organism>
<keyword evidence="3 4" id="KW-0501">Molybdenum cofactor biosynthesis</keyword>
<dbReference type="InterPro" id="IPR015424">
    <property type="entry name" value="PyrdxlP-dep_Trfase"/>
</dbReference>
<dbReference type="EMBL" id="JAGGNH010000004">
    <property type="protein sequence ID" value="KAJ0975831.1"/>
    <property type="molecule type" value="Genomic_DNA"/>
</dbReference>
<comment type="caution">
    <text evidence="6">The sequence shown here is derived from an EMBL/GenBank/DDBJ whole genome shotgun (WGS) entry which is preliminary data.</text>
</comment>
<keyword evidence="1 4" id="KW-0808">Transferase</keyword>
<dbReference type="SUPFAM" id="SSF141673">
    <property type="entry name" value="MOSC N-terminal domain-like"/>
    <property type="match status" value="1"/>
</dbReference>
<dbReference type="EC" id="2.8.1.9" evidence="4"/>
<evidence type="ECO:0000256" key="1">
    <source>
        <dbReference type="ARBA" id="ARBA00022679"/>
    </source>
</evidence>
<comment type="catalytic activity">
    <reaction evidence="4">
        <text>Mo-molybdopterin + L-cysteine + AH2 = thio-Mo-molybdopterin + L-alanine + A + H2O</text>
        <dbReference type="Rhea" id="RHEA:42636"/>
        <dbReference type="ChEBI" id="CHEBI:13193"/>
        <dbReference type="ChEBI" id="CHEBI:15377"/>
        <dbReference type="ChEBI" id="CHEBI:17499"/>
        <dbReference type="ChEBI" id="CHEBI:35235"/>
        <dbReference type="ChEBI" id="CHEBI:57972"/>
        <dbReference type="ChEBI" id="CHEBI:71302"/>
        <dbReference type="ChEBI" id="CHEBI:82685"/>
        <dbReference type="EC" id="2.8.1.9"/>
    </reaction>
</comment>
<evidence type="ECO:0000256" key="2">
    <source>
        <dbReference type="ARBA" id="ARBA00022898"/>
    </source>
</evidence>
<dbReference type="InterPro" id="IPR000192">
    <property type="entry name" value="Aminotrans_V_dom"/>
</dbReference>
<evidence type="ECO:0000256" key="3">
    <source>
        <dbReference type="ARBA" id="ARBA00023150"/>
    </source>
</evidence>